<dbReference type="InterPro" id="IPR036915">
    <property type="entry name" value="Cyclin-like_sf"/>
</dbReference>
<feature type="compositionally biased region" description="Polar residues" evidence="1">
    <location>
        <begin position="15"/>
        <end position="24"/>
    </location>
</feature>
<evidence type="ECO:0008006" key="4">
    <source>
        <dbReference type="Google" id="ProtNLM"/>
    </source>
</evidence>
<keyword evidence="3" id="KW-1185">Reference proteome</keyword>
<evidence type="ECO:0000313" key="2">
    <source>
        <dbReference type="EMBL" id="KAK8866986.1"/>
    </source>
</evidence>
<dbReference type="SUPFAM" id="SSF47954">
    <property type="entry name" value="Cyclin-like"/>
    <property type="match status" value="1"/>
</dbReference>
<organism evidence="2 3">
    <name type="scientific">Tritrichomonas musculus</name>
    <dbReference type="NCBI Taxonomy" id="1915356"/>
    <lineage>
        <taxon>Eukaryota</taxon>
        <taxon>Metamonada</taxon>
        <taxon>Parabasalia</taxon>
        <taxon>Tritrichomonadida</taxon>
        <taxon>Tritrichomonadidae</taxon>
        <taxon>Tritrichomonas</taxon>
    </lineage>
</organism>
<dbReference type="Proteomes" id="UP001470230">
    <property type="component" value="Unassembled WGS sequence"/>
</dbReference>
<feature type="region of interest" description="Disordered" evidence="1">
    <location>
        <begin position="1"/>
        <end position="24"/>
    </location>
</feature>
<comment type="caution">
    <text evidence="2">The sequence shown here is derived from an EMBL/GenBank/DDBJ whole genome shotgun (WGS) entry which is preliminary data.</text>
</comment>
<evidence type="ECO:0000256" key="1">
    <source>
        <dbReference type="SAM" id="MobiDB-lite"/>
    </source>
</evidence>
<dbReference type="PANTHER" id="PTHR10026">
    <property type="entry name" value="CYCLIN"/>
    <property type="match status" value="1"/>
</dbReference>
<name>A0ABR2IR67_9EUKA</name>
<sequence length="242" mass="27304">MALSSLSVASSTSTNTGNEQEQPTCSHEEFWVLSQVSQWGSNWPYSNNAHLNMIREVMMTIRSIGIKNNISPRLVHYAQILLWRFYIKEDPEVYPFVDIVPLAFESAALILETKSVKDLVANSITGGHRNTEKISEYNLHFKLITSLDYSLRIHHPSEYLKEFFTQQATERQLQLAECIISDSYLCPCCLVHKPEKIAEGAALMAAGMTNSPGAAIPKSQEALSFVRDMQYFYAQSIPGYSK</sequence>
<dbReference type="EMBL" id="JAPFFF010000015">
    <property type="protein sequence ID" value="KAK8866986.1"/>
    <property type="molecule type" value="Genomic_DNA"/>
</dbReference>
<reference evidence="2 3" key="1">
    <citation type="submission" date="2024-04" db="EMBL/GenBank/DDBJ databases">
        <title>Tritrichomonas musculus Genome.</title>
        <authorList>
            <person name="Alves-Ferreira E."/>
            <person name="Grigg M."/>
            <person name="Lorenzi H."/>
            <person name="Galac M."/>
        </authorList>
    </citation>
    <scope>NUCLEOTIDE SEQUENCE [LARGE SCALE GENOMIC DNA]</scope>
    <source>
        <strain evidence="2 3">EAF2021</strain>
    </source>
</reference>
<dbReference type="InterPro" id="IPR043198">
    <property type="entry name" value="Cyclin/Ssn8"/>
</dbReference>
<protein>
    <recommendedName>
        <fullName evidence="4">Cyclin C-terminal domain-containing protein</fullName>
    </recommendedName>
</protein>
<feature type="compositionally biased region" description="Low complexity" evidence="1">
    <location>
        <begin position="1"/>
        <end position="14"/>
    </location>
</feature>
<accession>A0ABR2IR67</accession>
<proteinExistence type="predicted"/>
<dbReference type="Gene3D" id="1.10.472.10">
    <property type="entry name" value="Cyclin-like"/>
    <property type="match status" value="1"/>
</dbReference>
<gene>
    <name evidence="2" type="ORF">M9Y10_009955</name>
</gene>
<evidence type="ECO:0000313" key="3">
    <source>
        <dbReference type="Proteomes" id="UP001470230"/>
    </source>
</evidence>